<reference evidence="9" key="1">
    <citation type="journal article" date="2019" name="Int. J. Syst. Evol. Microbiol.">
        <title>The Global Catalogue of Microorganisms (GCM) 10K type strain sequencing project: providing services to taxonomists for standard genome sequencing and annotation.</title>
        <authorList>
            <consortium name="The Broad Institute Genomics Platform"/>
            <consortium name="The Broad Institute Genome Sequencing Center for Infectious Disease"/>
            <person name="Wu L."/>
            <person name="Ma J."/>
        </authorList>
    </citation>
    <scope>NUCLEOTIDE SEQUENCE [LARGE SCALE GENOMIC DNA]</scope>
    <source>
        <strain evidence="9">JCM 18514</strain>
    </source>
</reference>
<gene>
    <name evidence="8" type="ORF">GCM10023346_41410</name>
</gene>
<name>A0ABP9SS60_9MICC</name>
<dbReference type="Proteomes" id="UP001500200">
    <property type="component" value="Unassembled WGS sequence"/>
</dbReference>
<organism evidence="8 9">
    <name type="scientific">Arthrobacter gyeryongensis</name>
    <dbReference type="NCBI Taxonomy" id="1650592"/>
    <lineage>
        <taxon>Bacteria</taxon>
        <taxon>Bacillati</taxon>
        <taxon>Actinomycetota</taxon>
        <taxon>Actinomycetes</taxon>
        <taxon>Micrococcales</taxon>
        <taxon>Micrococcaceae</taxon>
        <taxon>Arthrobacter</taxon>
    </lineage>
</organism>
<evidence type="ECO:0000313" key="8">
    <source>
        <dbReference type="EMBL" id="GAA5200099.1"/>
    </source>
</evidence>
<dbReference type="PANTHER" id="PTHR30213:SF0">
    <property type="entry name" value="UPF0761 MEMBRANE PROTEIN YIHY"/>
    <property type="match status" value="1"/>
</dbReference>
<accession>A0ABP9SS60</accession>
<dbReference type="InterPro" id="IPR017039">
    <property type="entry name" value="Virul_fac_BrkB"/>
</dbReference>
<proteinExistence type="predicted"/>
<keyword evidence="5 7" id="KW-0472">Membrane</keyword>
<dbReference type="PANTHER" id="PTHR30213">
    <property type="entry name" value="INNER MEMBRANE PROTEIN YHJD"/>
    <property type="match status" value="1"/>
</dbReference>
<evidence type="ECO:0000256" key="3">
    <source>
        <dbReference type="ARBA" id="ARBA00022692"/>
    </source>
</evidence>
<feature type="region of interest" description="Disordered" evidence="6">
    <location>
        <begin position="1"/>
        <end position="32"/>
    </location>
</feature>
<comment type="subcellular location">
    <subcellularLocation>
        <location evidence="1">Cell membrane</location>
        <topology evidence="1">Multi-pass membrane protein</topology>
    </subcellularLocation>
</comment>
<keyword evidence="2" id="KW-1003">Cell membrane</keyword>
<keyword evidence="4 7" id="KW-1133">Transmembrane helix</keyword>
<feature type="transmembrane region" description="Helical" evidence="7">
    <location>
        <begin position="118"/>
        <end position="136"/>
    </location>
</feature>
<keyword evidence="9" id="KW-1185">Reference proteome</keyword>
<evidence type="ECO:0000256" key="7">
    <source>
        <dbReference type="SAM" id="Phobius"/>
    </source>
</evidence>
<protein>
    <submittedName>
        <fullName evidence="8">Uncharacterized protein</fullName>
    </submittedName>
</protein>
<evidence type="ECO:0000313" key="9">
    <source>
        <dbReference type="Proteomes" id="UP001500200"/>
    </source>
</evidence>
<evidence type="ECO:0000256" key="2">
    <source>
        <dbReference type="ARBA" id="ARBA00022475"/>
    </source>
</evidence>
<evidence type="ECO:0000256" key="5">
    <source>
        <dbReference type="ARBA" id="ARBA00023136"/>
    </source>
</evidence>
<evidence type="ECO:0000256" key="4">
    <source>
        <dbReference type="ARBA" id="ARBA00022989"/>
    </source>
</evidence>
<dbReference type="EMBL" id="BAABKK010000031">
    <property type="protein sequence ID" value="GAA5200099.1"/>
    <property type="molecule type" value="Genomic_DNA"/>
</dbReference>
<feature type="transmembrane region" description="Helical" evidence="7">
    <location>
        <begin position="79"/>
        <end position="98"/>
    </location>
</feature>
<sequence length="137" mass="14741">MTTNSPAERSKAKAATAPDADDARKPDRPTDIAKPTWTYITKRTFREFGKDQCPDAAAGLTYYAVLSLPIEELTTSTSAGFALVLGLIAALWSASGYVGAFSRAMNRVYEVDEGRGFIKLRATMLGVTVFAVMLVAP</sequence>
<feature type="compositionally biased region" description="Basic and acidic residues" evidence="6">
    <location>
        <begin position="21"/>
        <end position="31"/>
    </location>
</feature>
<evidence type="ECO:0000256" key="6">
    <source>
        <dbReference type="SAM" id="MobiDB-lite"/>
    </source>
</evidence>
<evidence type="ECO:0000256" key="1">
    <source>
        <dbReference type="ARBA" id="ARBA00004651"/>
    </source>
</evidence>
<dbReference type="Pfam" id="PF03631">
    <property type="entry name" value="Virul_fac_BrkB"/>
    <property type="match status" value="1"/>
</dbReference>
<keyword evidence="3 7" id="KW-0812">Transmembrane</keyword>
<comment type="caution">
    <text evidence="8">The sequence shown here is derived from an EMBL/GenBank/DDBJ whole genome shotgun (WGS) entry which is preliminary data.</text>
</comment>